<reference evidence="2" key="1">
    <citation type="submission" date="2020-02" db="EMBL/GenBank/DDBJ databases">
        <authorList>
            <person name="Meier V. D."/>
        </authorList>
    </citation>
    <scope>NUCLEOTIDE SEQUENCE</scope>
    <source>
        <strain evidence="2">AVDCRST_MAG23</strain>
    </source>
</reference>
<feature type="non-terminal residue" evidence="2">
    <location>
        <position position="254"/>
    </location>
</feature>
<feature type="region of interest" description="Disordered" evidence="1">
    <location>
        <begin position="1"/>
        <end position="84"/>
    </location>
</feature>
<gene>
    <name evidence="2" type="ORF">AVDCRST_MAG23-2076</name>
</gene>
<feature type="compositionally biased region" description="Basic and acidic residues" evidence="1">
    <location>
        <begin position="71"/>
        <end position="84"/>
    </location>
</feature>
<feature type="region of interest" description="Disordered" evidence="1">
    <location>
        <begin position="128"/>
        <end position="210"/>
    </location>
</feature>
<keyword evidence="2" id="KW-0812">Transmembrane</keyword>
<keyword evidence="2" id="KW-0472">Membrane</keyword>
<sequence length="254" mass="27811">ELASAPVPAPLRAAAARAGGAEAGARRVASPSRGSLQLHGSGAAAVRGDPLSWWQGAERSGRHRRRPQRPGRADRRAGEAEGGRHLDECGERALPLRAVLLRGRFLAAVAGPGRRSYRRHLRARRREFAALSRRRRGPAGATAFRGGADRSHEAPPALFRESARRRDQPRRALSGAPQHSRSGADRRLYGRDLPHQGRQGSRRGGARDPRREARLRALRRDGSGALVAGVRPVRRADLAVPRLERERRLQASRL</sequence>
<organism evidence="2">
    <name type="scientific">uncultured Sphingosinicella sp</name>
    <dbReference type="NCBI Taxonomy" id="478748"/>
    <lineage>
        <taxon>Bacteria</taxon>
        <taxon>Pseudomonadati</taxon>
        <taxon>Pseudomonadota</taxon>
        <taxon>Alphaproteobacteria</taxon>
        <taxon>Sphingomonadales</taxon>
        <taxon>Sphingosinicellaceae</taxon>
        <taxon>Sphingosinicella</taxon>
        <taxon>environmental samples</taxon>
    </lineage>
</organism>
<evidence type="ECO:0000256" key="1">
    <source>
        <dbReference type="SAM" id="MobiDB-lite"/>
    </source>
</evidence>
<dbReference type="EMBL" id="CADCWD010000070">
    <property type="protein sequence ID" value="CAA9541149.1"/>
    <property type="molecule type" value="Genomic_DNA"/>
</dbReference>
<protein>
    <submittedName>
        <fullName evidence="2">Transmembrane protein</fullName>
    </submittedName>
</protein>
<proteinExistence type="predicted"/>
<feature type="compositionally biased region" description="Basic and acidic residues" evidence="1">
    <location>
        <begin position="182"/>
        <end position="195"/>
    </location>
</feature>
<dbReference type="AlphaFoldDB" id="A0A6J4U5J8"/>
<name>A0A6J4U5J8_9SPHN</name>
<feature type="compositionally biased region" description="Basic and acidic residues" evidence="1">
    <location>
        <begin position="161"/>
        <end position="170"/>
    </location>
</feature>
<accession>A0A6J4U5J8</accession>
<evidence type="ECO:0000313" key="2">
    <source>
        <dbReference type="EMBL" id="CAA9541149.1"/>
    </source>
</evidence>
<feature type="compositionally biased region" description="Low complexity" evidence="1">
    <location>
        <begin position="1"/>
        <end position="20"/>
    </location>
</feature>
<feature type="non-terminal residue" evidence="2">
    <location>
        <position position="1"/>
    </location>
</feature>